<gene>
    <name evidence="1" type="ORF">H3H32_11075</name>
</gene>
<evidence type="ECO:0000313" key="1">
    <source>
        <dbReference type="EMBL" id="QMW05385.1"/>
    </source>
</evidence>
<proteinExistence type="predicted"/>
<dbReference type="KEGG" id="sfol:H3H32_11075"/>
<dbReference type="RefSeq" id="WP_182462732.1">
    <property type="nucleotide sequence ID" value="NZ_CP059732.1"/>
</dbReference>
<accession>A0A7G5H2P3</accession>
<keyword evidence="2" id="KW-1185">Reference proteome</keyword>
<protein>
    <submittedName>
        <fullName evidence="1">Uncharacterized protein</fullName>
    </submittedName>
</protein>
<reference evidence="1 2" key="1">
    <citation type="submission" date="2020-07" db="EMBL/GenBank/DDBJ databases">
        <title>Spirosoma foliorum sp. nov., isolated from the leaves on the Nejang mountain Korea, Republic of.</title>
        <authorList>
            <person name="Ho H."/>
            <person name="Lee Y.-J."/>
            <person name="Nurcahyanto D.-A."/>
            <person name="Kim S.-G."/>
        </authorList>
    </citation>
    <scope>NUCLEOTIDE SEQUENCE [LARGE SCALE GENOMIC DNA]</scope>
    <source>
        <strain evidence="1 2">PL0136</strain>
    </source>
</reference>
<organism evidence="1 2">
    <name type="scientific">Spirosoma foliorum</name>
    <dbReference type="NCBI Taxonomy" id="2710596"/>
    <lineage>
        <taxon>Bacteria</taxon>
        <taxon>Pseudomonadati</taxon>
        <taxon>Bacteroidota</taxon>
        <taxon>Cytophagia</taxon>
        <taxon>Cytophagales</taxon>
        <taxon>Cytophagaceae</taxon>
        <taxon>Spirosoma</taxon>
    </lineage>
</organism>
<dbReference type="AlphaFoldDB" id="A0A7G5H2P3"/>
<sequence length="224" mass="26570">MDYPNNSKPSPIEPASAHIYSAVFRHFAQNYYRIANSYIYRWESDFFCQTKAGYSIEVEIKISRSDFFADFKKTEKHKLLKGHKQENIYRFRGEERYGMVDGKYQKLDGIASSIEPVKVNESIPNRFYYAMPVGLVDPKDIPDYAGVLYLHKTESYWGISNSIRVEREAKLLHKNKQDLRSVLLEKFYWQSINNRNKITDLKRELKEKQEFIDKHIKGYQLELT</sequence>
<dbReference type="Proteomes" id="UP000515369">
    <property type="component" value="Chromosome"/>
</dbReference>
<dbReference type="EMBL" id="CP059732">
    <property type="protein sequence ID" value="QMW05385.1"/>
    <property type="molecule type" value="Genomic_DNA"/>
</dbReference>
<name>A0A7G5H2P3_9BACT</name>
<evidence type="ECO:0000313" key="2">
    <source>
        <dbReference type="Proteomes" id="UP000515369"/>
    </source>
</evidence>